<organism evidence="2 3">
    <name type="scientific">Sulfurospirillum deleyianum (strain ATCC 51133 / DSM 6946 / 5175)</name>
    <dbReference type="NCBI Taxonomy" id="525898"/>
    <lineage>
        <taxon>Bacteria</taxon>
        <taxon>Pseudomonadati</taxon>
        <taxon>Campylobacterota</taxon>
        <taxon>Epsilonproteobacteria</taxon>
        <taxon>Campylobacterales</taxon>
        <taxon>Sulfurospirillaceae</taxon>
        <taxon>Sulfurospirillum</taxon>
    </lineage>
</organism>
<dbReference type="KEGG" id="sdl:Sdel_1323"/>
<feature type="chain" id="PRO_5003020710" evidence="1">
    <location>
        <begin position="22"/>
        <end position="117"/>
    </location>
</feature>
<dbReference type="HOGENOM" id="CLU_2119870_0_0_7"/>
<protein>
    <submittedName>
        <fullName evidence="2">Uncharacterized protein</fullName>
    </submittedName>
</protein>
<dbReference type="OrthoDB" id="9800545at2"/>
<dbReference type="Proteomes" id="UP000002222">
    <property type="component" value="Chromosome"/>
</dbReference>
<reference evidence="3" key="1">
    <citation type="submission" date="2009-11" db="EMBL/GenBank/DDBJ databases">
        <title>The complete genome of Sulfurospirillum deleyianum DSM 6946.</title>
        <authorList>
            <consortium name="US DOE Joint Genome Institute (JGI-PGF)"/>
            <person name="Lucas S."/>
            <person name="Copeland A."/>
            <person name="Lapidus A."/>
            <person name="Glavina del Rio T."/>
            <person name="Dalin E."/>
            <person name="Tice H."/>
            <person name="Bruce D."/>
            <person name="Goodwin L."/>
            <person name="Pitluck S."/>
            <person name="Kyrpides N."/>
            <person name="Mavromatis K."/>
            <person name="Ivanova N."/>
            <person name="Ovchinnikova G."/>
            <person name="Munk A.C."/>
            <person name="Lu M."/>
            <person name="Brettin T."/>
            <person name="Detter J.C."/>
            <person name="Han C."/>
            <person name="Tapia R."/>
            <person name="Larimer F."/>
            <person name="Land M."/>
            <person name="Hauser L."/>
            <person name="Markowitz V."/>
            <person name="Cheng J.F."/>
            <person name="Hugenholtz P."/>
            <person name="Woyke T."/>
            <person name="Wu D."/>
            <person name="Aumann P."/>
            <person name="Schneider S."/>
            <person name="Lang E."/>
            <person name="Spring S."/>
            <person name="Klenk H.P."/>
            <person name="Eisen J.A."/>
        </authorList>
    </citation>
    <scope>NUCLEOTIDE SEQUENCE [LARGE SCALE GENOMIC DNA]</scope>
    <source>
        <strain evidence="3">ATCC 51133 / DSM 6946 / 5175</strain>
    </source>
</reference>
<name>D1B2M3_SULD5</name>
<keyword evidence="1" id="KW-0732">Signal</keyword>
<dbReference type="RefSeq" id="WP_012857094.1">
    <property type="nucleotide sequence ID" value="NC_013512.1"/>
</dbReference>
<proteinExistence type="predicted"/>
<keyword evidence="3" id="KW-1185">Reference proteome</keyword>
<evidence type="ECO:0000313" key="3">
    <source>
        <dbReference type="Proteomes" id="UP000002222"/>
    </source>
</evidence>
<dbReference type="EMBL" id="CP001816">
    <property type="protein sequence ID" value="ACZ12343.1"/>
    <property type="molecule type" value="Genomic_DNA"/>
</dbReference>
<reference evidence="2 3" key="2">
    <citation type="journal article" date="2010" name="Stand. Genomic Sci.">
        <title>Complete genome sequence of Sulfurospirillum deleyianum type strain (5175).</title>
        <authorList>
            <person name="Sikorski J."/>
            <person name="Lapidus A."/>
            <person name="Copeland A."/>
            <person name="Glavina Del Rio T."/>
            <person name="Nolan M."/>
            <person name="Lucas S."/>
            <person name="Chen F."/>
            <person name="Tice H."/>
            <person name="Cheng J.F."/>
            <person name="Saunders E."/>
            <person name="Bruce D."/>
            <person name="Goodwin L."/>
            <person name="Pitluck S."/>
            <person name="Ovchinnikova G."/>
            <person name="Pati A."/>
            <person name="Ivanova N."/>
            <person name="Mavromatis K."/>
            <person name="Chen A."/>
            <person name="Palaniappan K."/>
            <person name="Chain P."/>
            <person name="Land M."/>
            <person name="Hauser L."/>
            <person name="Chang Y.J."/>
            <person name="Jeffries C.D."/>
            <person name="Brettin T."/>
            <person name="Detter J.C."/>
            <person name="Han C."/>
            <person name="Rohde M."/>
            <person name="Lang E."/>
            <person name="Spring S."/>
            <person name="Goker M."/>
            <person name="Bristow J."/>
            <person name="Eisen J.A."/>
            <person name="Markowitz V."/>
            <person name="Hugenholtz P."/>
            <person name="Kyrpides N.C."/>
            <person name="Klenk H.P."/>
        </authorList>
    </citation>
    <scope>NUCLEOTIDE SEQUENCE [LARGE SCALE GENOMIC DNA]</scope>
    <source>
        <strain evidence="3">ATCC 51133 / DSM 6946 / 5175</strain>
    </source>
</reference>
<evidence type="ECO:0000256" key="1">
    <source>
        <dbReference type="SAM" id="SignalP"/>
    </source>
</evidence>
<evidence type="ECO:0000313" key="2">
    <source>
        <dbReference type="EMBL" id="ACZ12343.1"/>
    </source>
</evidence>
<gene>
    <name evidence="2" type="ordered locus">Sdel_1323</name>
</gene>
<dbReference type="STRING" id="525898.Sdel_1323"/>
<feature type="signal peptide" evidence="1">
    <location>
        <begin position="1"/>
        <end position="21"/>
    </location>
</feature>
<dbReference type="AlphaFoldDB" id="D1B2M3"/>
<accession>D1B2M3</accession>
<sequence length="117" mass="13420" precursor="true">MLKLLMSIALSSTFFLMSAYAEEFDVVDVKVIDFLEKSVASNANYTLDKVTILQKEDLPQRKPWRAYLIRVDVLLTKPEQKRISMNDIVFTDGVVLSKDFIELESAQSLKTTLFKSH</sequence>